<evidence type="ECO:0000313" key="2">
    <source>
        <dbReference type="EMBL" id="GMI10002.1"/>
    </source>
</evidence>
<comment type="caution">
    <text evidence="2">The sequence shown here is derived from an EMBL/GenBank/DDBJ whole genome shotgun (WGS) entry which is preliminary data.</text>
</comment>
<sequence>MFSLTAFLVLLLLLGLTNGFILSPSTPSISTRMNLFGPQQAAIGRRSTRLSLFGPKQALAIERRKDEKKFEQTINGLMKKNKLSRAAAEKRYGEFLLDPDGFALRAGQKAQKEAGYKNWEDAAIGRSKNPEETAARINKFKKDSQFKALGVIAVFSAVLIGASMNHKTYTLTGIKDSPTTNPYLEFKMKQQEEELLKQKGL</sequence>
<protein>
    <submittedName>
        <fullName evidence="2">Uncharacterized protein</fullName>
    </submittedName>
</protein>
<proteinExistence type="predicted"/>
<name>A0A9W7FD75_9STRA</name>
<dbReference type="OrthoDB" id="10402421at2759"/>
<dbReference type="AlphaFoldDB" id="A0A9W7FD75"/>
<evidence type="ECO:0000256" key="1">
    <source>
        <dbReference type="SAM" id="SignalP"/>
    </source>
</evidence>
<feature type="chain" id="PRO_5040867862" evidence="1">
    <location>
        <begin position="20"/>
        <end position="201"/>
    </location>
</feature>
<gene>
    <name evidence="2" type="ORF">TrLO_g15337</name>
</gene>
<reference evidence="3" key="1">
    <citation type="journal article" date="2023" name="Commun. Biol.">
        <title>Genome analysis of Parmales, the sister group of diatoms, reveals the evolutionary specialization of diatoms from phago-mixotrophs to photoautotrophs.</title>
        <authorList>
            <person name="Ban H."/>
            <person name="Sato S."/>
            <person name="Yoshikawa S."/>
            <person name="Yamada K."/>
            <person name="Nakamura Y."/>
            <person name="Ichinomiya M."/>
            <person name="Sato N."/>
            <person name="Blanc-Mathieu R."/>
            <person name="Endo H."/>
            <person name="Kuwata A."/>
            <person name="Ogata H."/>
        </authorList>
    </citation>
    <scope>NUCLEOTIDE SEQUENCE [LARGE SCALE GENOMIC DNA]</scope>
    <source>
        <strain evidence="3">NIES 3700</strain>
    </source>
</reference>
<organism evidence="2 3">
    <name type="scientific">Triparma laevis f. longispina</name>
    <dbReference type="NCBI Taxonomy" id="1714387"/>
    <lineage>
        <taxon>Eukaryota</taxon>
        <taxon>Sar</taxon>
        <taxon>Stramenopiles</taxon>
        <taxon>Ochrophyta</taxon>
        <taxon>Bolidophyceae</taxon>
        <taxon>Parmales</taxon>
        <taxon>Triparmaceae</taxon>
        <taxon>Triparma</taxon>
    </lineage>
</organism>
<dbReference type="EMBL" id="BRXW01000144">
    <property type="protein sequence ID" value="GMI10002.1"/>
    <property type="molecule type" value="Genomic_DNA"/>
</dbReference>
<dbReference type="Proteomes" id="UP001165122">
    <property type="component" value="Unassembled WGS sequence"/>
</dbReference>
<evidence type="ECO:0000313" key="3">
    <source>
        <dbReference type="Proteomes" id="UP001165122"/>
    </source>
</evidence>
<feature type="signal peptide" evidence="1">
    <location>
        <begin position="1"/>
        <end position="19"/>
    </location>
</feature>
<accession>A0A9W7FD75</accession>
<keyword evidence="3" id="KW-1185">Reference proteome</keyword>
<keyword evidence="1" id="KW-0732">Signal</keyword>